<dbReference type="InterPro" id="IPR023214">
    <property type="entry name" value="HAD_sf"/>
</dbReference>
<comment type="caution">
    <text evidence="4">The sequence shown here is derived from an EMBL/GenBank/DDBJ whole genome shotgun (WGS) entry which is preliminary data.</text>
</comment>
<dbReference type="InterPro" id="IPR003337">
    <property type="entry name" value="Trehalose_PPase"/>
</dbReference>
<evidence type="ECO:0000256" key="3">
    <source>
        <dbReference type="ARBA" id="ARBA00022801"/>
    </source>
</evidence>
<dbReference type="EMBL" id="CM027681">
    <property type="protein sequence ID" value="KAG0545885.1"/>
    <property type="molecule type" value="Genomic_DNA"/>
</dbReference>
<dbReference type="PANTHER" id="PTHR43768">
    <property type="entry name" value="TREHALOSE 6-PHOSPHATE PHOSPHATASE"/>
    <property type="match status" value="1"/>
</dbReference>
<accession>A0A921RTY3</accession>
<dbReference type="InterPro" id="IPR036412">
    <property type="entry name" value="HAD-like_sf"/>
</dbReference>
<evidence type="ECO:0008006" key="6">
    <source>
        <dbReference type="Google" id="ProtNLM"/>
    </source>
</evidence>
<organism evidence="4 5">
    <name type="scientific">Sorghum bicolor</name>
    <name type="common">Sorghum</name>
    <name type="synonym">Sorghum vulgare</name>
    <dbReference type="NCBI Taxonomy" id="4558"/>
    <lineage>
        <taxon>Eukaryota</taxon>
        <taxon>Viridiplantae</taxon>
        <taxon>Streptophyta</taxon>
        <taxon>Embryophyta</taxon>
        <taxon>Tracheophyta</taxon>
        <taxon>Spermatophyta</taxon>
        <taxon>Magnoliopsida</taxon>
        <taxon>Liliopsida</taxon>
        <taxon>Poales</taxon>
        <taxon>Poaceae</taxon>
        <taxon>PACMAD clade</taxon>
        <taxon>Panicoideae</taxon>
        <taxon>Andropogonodae</taxon>
        <taxon>Andropogoneae</taxon>
        <taxon>Sorghinae</taxon>
        <taxon>Sorghum</taxon>
    </lineage>
</organism>
<evidence type="ECO:0000313" key="5">
    <source>
        <dbReference type="Proteomes" id="UP000807115"/>
    </source>
</evidence>
<comment type="catalytic activity">
    <reaction evidence="1">
        <text>alpha,alpha-trehalose 6-phosphate + H2O = alpha,alpha-trehalose + phosphate</text>
        <dbReference type="Rhea" id="RHEA:23420"/>
        <dbReference type="ChEBI" id="CHEBI:15377"/>
        <dbReference type="ChEBI" id="CHEBI:16551"/>
        <dbReference type="ChEBI" id="CHEBI:43474"/>
        <dbReference type="ChEBI" id="CHEBI:58429"/>
        <dbReference type="EC" id="3.1.3.12"/>
    </reaction>
</comment>
<dbReference type="Pfam" id="PF02358">
    <property type="entry name" value="Trehalose_PPase"/>
    <property type="match status" value="1"/>
</dbReference>
<evidence type="ECO:0000256" key="2">
    <source>
        <dbReference type="ARBA" id="ARBA00001968"/>
    </source>
</evidence>
<sequence length="151" mass="16430">MTKHAAYPSEDVVAAMAASTPPGQHFTSIPPLKGAPLDCKKHADMDLLRLRGCRRKTPIGIGALAQFEVLLAAAKGKQIVMFLDYDGTLSPIVEDPDCAVMSEEMREVVRRVAEHFPTTIVSGRCRDKGIGIPVCPDSLRRRRHGGILLAE</sequence>
<dbReference type="Gene3D" id="3.40.50.1000">
    <property type="entry name" value="HAD superfamily/HAD-like"/>
    <property type="match status" value="1"/>
</dbReference>
<proteinExistence type="predicted"/>
<name>A0A921RTY3_SORBI</name>
<evidence type="ECO:0000313" key="4">
    <source>
        <dbReference type="EMBL" id="KAG0545885.1"/>
    </source>
</evidence>
<keyword evidence="3" id="KW-0378">Hydrolase</keyword>
<dbReference type="InterPro" id="IPR044651">
    <property type="entry name" value="OTSB-like"/>
</dbReference>
<dbReference type="PANTHER" id="PTHR43768:SF34">
    <property type="entry name" value="TREHALOSE 6-PHOSPHATE PHOSPHATASE RA3"/>
    <property type="match status" value="1"/>
</dbReference>
<protein>
    <recommendedName>
        <fullName evidence="6">Trehalose 6-phosphate phosphatase</fullName>
    </recommendedName>
</protein>
<dbReference type="AlphaFoldDB" id="A0A921RTY3"/>
<reference evidence="4" key="1">
    <citation type="journal article" date="2019" name="BMC Genomics">
        <title>A new reference genome for Sorghum bicolor reveals high levels of sequence similarity between sweet and grain genotypes: implications for the genetics of sugar metabolism.</title>
        <authorList>
            <person name="Cooper E.A."/>
            <person name="Brenton Z.W."/>
            <person name="Flinn B.S."/>
            <person name="Jenkins J."/>
            <person name="Shu S."/>
            <person name="Flowers D."/>
            <person name="Luo F."/>
            <person name="Wang Y."/>
            <person name="Xia P."/>
            <person name="Barry K."/>
            <person name="Daum C."/>
            <person name="Lipzen A."/>
            <person name="Yoshinaga Y."/>
            <person name="Schmutz J."/>
            <person name="Saski C."/>
            <person name="Vermerris W."/>
            <person name="Kresovich S."/>
        </authorList>
    </citation>
    <scope>NUCLEOTIDE SEQUENCE</scope>
</reference>
<comment type="cofactor">
    <cofactor evidence="2">
        <name>a divalent metal cation</name>
        <dbReference type="ChEBI" id="CHEBI:60240"/>
    </cofactor>
</comment>
<reference evidence="4" key="2">
    <citation type="submission" date="2020-10" db="EMBL/GenBank/DDBJ databases">
        <authorList>
            <person name="Cooper E.A."/>
            <person name="Brenton Z.W."/>
            <person name="Flinn B.S."/>
            <person name="Jenkins J."/>
            <person name="Shu S."/>
            <person name="Flowers D."/>
            <person name="Luo F."/>
            <person name="Wang Y."/>
            <person name="Xia P."/>
            <person name="Barry K."/>
            <person name="Daum C."/>
            <person name="Lipzen A."/>
            <person name="Yoshinaga Y."/>
            <person name="Schmutz J."/>
            <person name="Saski C."/>
            <person name="Vermerris W."/>
            <person name="Kresovich S."/>
        </authorList>
    </citation>
    <scope>NUCLEOTIDE SEQUENCE</scope>
</reference>
<dbReference type="GO" id="GO:0004805">
    <property type="term" value="F:trehalose-phosphatase activity"/>
    <property type="evidence" value="ECO:0007669"/>
    <property type="project" value="UniProtKB-EC"/>
</dbReference>
<evidence type="ECO:0000256" key="1">
    <source>
        <dbReference type="ARBA" id="ARBA00000500"/>
    </source>
</evidence>
<dbReference type="GO" id="GO:0005992">
    <property type="term" value="P:trehalose biosynthetic process"/>
    <property type="evidence" value="ECO:0007669"/>
    <property type="project" value="InterPro"/>
</dbReference>
<gene>
    <name evidence="4" type="ORF">BDA96_02G400200</name>
</gene>
<dbReference type="Proteomes" id="UP000807115">
    <property type="component" value="Chromosome 2"/>
</dbReference>
<dbReference type="SUPFAM" id="SSF56784">
    <property type="entry name" value="HAD-like"/>
    <property type="match status" value="1"/>
</dbReference>